<protein>
    <submittedName>
        <fullName evidence="1">Atypical membrane-integrating protein (Mistic protein)</fullName>
    </submittedName>
</protein>
<reference evidence="1 2" key="1">
    <citation type="submission" date="2020-02" db="EMBL/GenBank/DDBJ databases">
        <title>Bacillus aquiflavi sp. nov., isolated from yellow water of strong flavor Chinese baijiu in Yibin region of China.</title>
        <authorList>
            <person name="Xie J."/>
        </authorList>
    </citation>
    <scope>NUCLEOTIDE SEQUENCE [LARGE SCALE GENOMIC DNA]</scope>
    <source>
        <strain evidence="1 2">SA4</strain>
    </source>
</reference>
<dbReference type="EMBL" id="JAAIWM010000003">
    <property type="protein sequence ID" value="NEY72049.1"/>
    <property type="molecule type" value="Genomic_DNA"/>
</dbReference>
<organism evidence="1 2">
    <name type="scientific">Bacillus mesophilus</name>
    <dbReference type="NCBI Taxonomy" id="1808955"/>
    <lineage>
        <taxon>Bacteria</taxon>
        <taxon>Bacillati</taxon>
        <taxon>Bacillota</taxon>
        <taxon>Bacilli</taxon>
        <taxon>Bacillales</taxon>
        <taxon>Bacillaceae</taxon>
        <taxon>Bacillus</taxon>
    </lineage>
</organism>
<dbReference type="Proteomes" id="UP000481043">
    <property type="component" value="Unassembled WGS sequence"/>
</dbReference>
<gene>
    <name evidence="1" type="ORF">G4D63_09970</name>
</gene>
<dbReference type="RefSeq" id="WP_163179526.1">
    <property type="nucleotide sequence ID" value="NZ_JAAIWM010000003.1"/>
</dbReference>
<dbReference type="InterPro" id="IPR021078">
    <property type="entry name" value="Membrane-integrating_Mistic"/>
</dbReference>
<comment type="caution">
    <text evidence="1">The sequence shown here is derived from an EMBL/GenBank/DDBJ whole genome shotgun (WGS) entry which is preliminary data.</text>
</comment>
<dbReference type="Gene3D" id="1.10.220.90">
    <property type="entry name" value="Mistic"/>
    <property type="match status" value="1"/>
</dbReference>
<dbReference type="InterPro" id="IPR038193">
    <property type="entry name" value="Mistic_sf"/>
</dbReference>
<evidence type="ECO:0000313" key="1">
    <source>
        <dbReference type="EMBL" id="NEY72049.1"/>
    </source>
</evidence>
<evidence type="ECO:0000313" key="2">
    <source>
        <dbReference type="Proteomes" id="UP000481043"/>
    </source>
</evidence>
<proteinExistence type="predicted"/>
<accession>A0A6M0Q8I1</accession>
<keyword evidence="2" id="KW-1185">Reference proteome</keyword>
<sequence>MKVNEQEKTSLSDSIDKLNEGLDTIIQLYNEAEEDKSLIDFDDDTIHIIQSAKKAYGEKEIDERINKIIKEILSLLPLDQPKPSKSKTKVEE</sequence>
<dbReference type="AlphaFoldDB" id="A0A6M0Q8I1"/>
<name>A0A6M0Q8I1_9BACI</name>
<dbReference type="Pfam" id="PF11458">
    <property type="entry name" value="Mistic"/>
    <property type="match status" value="1"/>
</dbReference>